<dbReference type="Pfam" id="PF08592">
    <property type="entry name" value="Anthrone_oxy"/>
    <property type="match status" value="1"/>
</dbReference>
<feature type="transmembrane region" description="Helical" evidence="1">
    <location>
        <begin position="52"/>
        <end position="71"/>
    </location>
</feature>
<keyword evidence="1" id="KW-0472">Membrane</keyword>
<evidence type="ECO:0000256" key="1">
    <source>
        <dbReference type="SAM" id="Phobius"/>
    </source>
</evidence>
<keyword evidence="1" id="KW-1133">Transmembrane helix</keyword>
<proteinExistence type="predicted"/>
<dbReference type="InterPro" id="IPR013901">
    <property type="entry name" value="Anthrone_oxy"/>
</dbReference>
<evidence type="ECO:0000313" key="3">
    <source>
        <dbReference type="Proteomes" id="UP001054857"/>
    </source>
</evidence>
<dbReference type="PANTHER" id="PTHR36535">
    <property type="entry name" value="YALI0E30327P"/>
    <property type="match status" value="1"/>
</dbReference>
<organism evidence="2 3">
    <name type="scientific">Astrephomene gubernaculifera</name>
    <dbReference type="NCBI Taxonomy" id="47775"/>
    <lineage>
        <taxon>Eukaryota</taxon>
        <taxon>Viridiplantae</taxon>
        <taxon>Chlorophyta</taxon>
        <taxon>core chlorophytes</taxon>
        <taxon>Chlorophyceae</taxon>
        <taxon>CS clade</taxon>
        <taxon>Chlamydomonadales</taxon>
        <taxon>Astrephomenaceae</taxon>
        <taxon>Astrephomene</taxon>
    </lineage>
</organism>
<feature type="transmembrane region" description="Helical" evidence="1">
    <location>
        <begin position="83"/>
        <end position="103"/>
    </location>
</feature>
<accession>A0AAD3E6Q2</accession>
<evidence type="ECO:0000313" key="2">
    <source>
        <dbReference type="EMBL" id="GFR52666.1"/>
    </source>
</evidence>
<dbReference type="AlphaFoldDB" id="A0AAD3E6Q2"/>
<keyword evidence="1" id="KW-0812">Transmembrane</keyword>
<comment type="caution">
    <text evidence="2">The sequence shown here is derived from an EMBL/GenBank/DDBJ whole genome shotgun (WGS) entry which is preliminary data.</text>
</comment>
<sequence>MPPLPVPATVALSSSIAFASTAAAWTFVAHPGGLEAGPAAYTAWFNKMFPKIAKFQSVLVLASAGGALAQSVASPAASQQQRLLWLLSGSLMLGVLPWTFGAIMPLNKAIMAAAEKGEAAKEETLKAWGPVHNVRTVAGLVAAAVMGYALWKL</sequence>
<reference evidence="2 3" key="1">
    <citation type="journal article" date="2021" name="Sci. Rep.">
        <title>Genome sequencing of the multicellular alga Astrephomene provides insights into convergent evolution of germ-soma differentiation.</title>
        <authorList>
            <person name="Yamashita S."/>
            <person name="Yamamoto K."/>
            <person name="Matsuzaki R."/>
            <person name="Suzuki S."/>
            <person name="Yamaguchi H."/>
            <person name="Hirooka S."/>
            <person name="Minakuchi Y."/>
            <person name="Miyagishima S."/>
            <person name="Kawachi M."/>
            <person name="Toyoda A."/>
            <person name="Nozaki H."/>
        </authorList>
    </citation>
    <scope>NUCLEOTIDE SEQUENCE [LARGE SCALE GENOMIC DNA]</scope>
    <source>
        <strain evidence="2 3">NIES-4017</strain>
    </source>
</reference>
<dbReference type="EMBL" id="BMAR01000068">
    <property type="protein sequence ID" value="GFR52666.1"/>
    <property type="molecule type" value="Genomic_DNA"/>
</dbReference>
<dbReference type="PANTHER" id="PTHR36535:SF1">
    <property type="entry name" value="DUF1772 DOMAIN-CONTAINING PROTEIN"/>
    <property type="match status" value="1"/>
</dbReference>
<name>A0AAD3E6Q2_9CHLO</name>
<keyword evidence="3" id="KW-1185">Reference proteome</keyword>
<protein>
    <recommendedName>
        <fullName evidence="4">DUF1772-domain-containing protein</fullName>
    </recommendedName>
</protein>
<feature type="transmembrane region" description="Helical" evidence="1">
    <location>
        <begin position="134"/>
        <end position="151"/>
    </location>
</feature>
<evidence type="ECO:0008006" key="4">
    <source>
        <dbReference type="Google" id="ProtNLM"/>
    </source>
</evidence>
<gene>
    <name evidence="2" type="ORF">Agub_g15260</name>
</gene>
<dbReference type="Proteomes" id="UP001054857">
    <property type="component" value="Unassembled WGS sequence"/>
</dbReference>